<dbReference type="OrthoDB" id="9778912at2"/>
<gene>
    <name evidence="10" type="ORF">AXK60_23595</name>
</gene>
<proteinExistence type="inferred from homology"/>
<evidence type="ECO:0000256" key="9">
    <source>
        <dbReference type="ARBA" id="ARBA00049401"/>
    </source>
</evidence>
<dbReference type="Pfam" id="PF03060">
    <property type="entry name" value="NMO"/>
    <property type="match status" value="1"/>
</dbReference>
<dbReference type="Proteomes" id="UP000070258">
    <property type="component" value="Unassembled WGS sequence"/>
</dbReference>
<keyword evidence="10" id="KW-0223">Dioxygenase</keyword>
<evidence type="ECO:0000256" key="4">
    <source>
        <dbReference type="ARBA" id="ARBA00022630"/>
    </source>
</evidence>
<evidence type="ECO:0000256" key="8">
    <source>
        <dbReference type="ARBA" id="ARBA00031155"/>
    </source>
</evidence>
<sequence length="336" mass="35537">MFDFRDLHTRVVAAPMAGGPSTPSLVVAAERAGGIGQLAAGYRTPEQLSADIQAVRREADLFGVNLFVPEERPIDGAALSDYRRALIPYAEQHGVELPELDDIGADDDYYNEKLALVCAHEVPVVSFTFGCPTPRTIDRLHKAGASVGVTVTTADDALTAADAGADWICVQGPEAGGHRATYTRDIAPPIQPLHDLIRDVRQTVSLPLVASGGIATAEQADAARGLGPVAVQVGTVLLRTTEAGTKPAHAAALADPTRTETVVTRAFSGRAARGLRNTFIDQFNERAVPEYPAVNTLTTGFRRTLSGNPDAINLWAGTGYQHAQVESAVDAVKRLG</sequence>
<evidence type="ECO:0000256" key="6">
    <source>
        <dbReference type="ARBA" id="ARBA00023002"/>
    </source>
</evidence>
<protein>
    <recommendedName>
        <fullName evidence="8">Propionate 3-nitronate monooxygenase</fullName>
    </recommendedName>
</protein>
<dbReference type="GO" id="GO:0051213">
    <property type="term" value="F:dioxygenase activity"/>
    <property type="evidence" value="ECO:0007669"/>
    <property type="project" value="UniProtKB-KW"/>
</dbReference>
<dbReference type="EMBL" id="LSRF01000011">
    <property type="protein sequence ID" value="KXP13822.1"/>
    <property type="molecule type" value="Genomic_DNA"/>
</dbReference>
<dbReference type="GO" id="GO:0018580">
    <property type="term" value="F:nitronate monooxygenase activity"/>
    <property type="evidence" value="ECO:0007669"/>
    <property type="project" value="InterPro"/>
</dbReference>
<evidence type="ECO:0000313" key="11">
    <source>
        <dbReference type="Proteomes" id="UP000070258"/>
    </source>
</evidence>
<keyword evidence="6" id="KW-0560">Oxidoreductase</keyword>
<dbReference type="SUPFAM" id="SSF51412">
    <property type="entry name" value="Inosine monophosphate dehydrogenase (IMPDH)"/>
    <property type="match status" value="1"/>
</dbReference>
<keyword evidence="4" id="KW-0285">Flavoprotein</keyword>
<evidence type="ECO:0000256" key="2">
    <source>
        <dbReference type="ARBA" id="ARBA00009881"/>
    </source>
</evidence>
<dbReference type="PANTHER" id="PTHR42747:SF3">
    <property type="entry name" value="NITRONATE MONOOXYGENASE-RELATED"/>
    <property type="match status" value="1"/>
</dbReference>
<evidence type="ECO:0000256" key="1">
    <source>
        <dbReference type="ARBA" id="ARBA00001917"/>
    </source>
</evidence>
<evidence type="ECO:0000256" key="5">
    <source>
        <dbReference type="ARBA" id="ARBA00022643"/>
    </source>
</evidence>
<comment type="similarity">
    <text evidence="2">Belongs to the nitronate monooxygenase family. NMO class I subfamily.</text>
</comment>
<accession>A0A138ATR5</accession>
<dbReference type="RefSeq" id="WP_068570506.1">
    <property type="nucleotide sequence ID" value="NZ_LSRF01000011.1"/>
</dbReference>
<comment type="catalytic activity">
    <reaction evidence="9">
        <text>3 propionate 3-nitronate + 3 O2 + H2O = 3 3-oxopropanoate + 2 nitrate + nitrite + H2O2 + 3 H(+)</text>
        <dbReference type="Rhea" id="RHEA:57332"/>
        <dbReference type="ChEBI" id="CHEBI:15377"/>
        <dbReference type="ChEBI" id="CHEBI:15378"/>
        <dbReference type="ChEBI" id="CHEBI:15379"/>
        <dbReference type="ChEBI" id="CHEBI:16240"/>
        <dbReference type="ChEBI" id="CHEBI:16301"/>
        <dbReference type="ChEBI" id="CHEBI:17632"/>
        <dbReference type="ChEBI" id="CHEBI:33190"/>
        <dbReference type="ChEBI" id="CHEBI:136067"/>
    </reaction>
</comment>
<keyword evidence="7" id="KW-0503">Monooxygenase</keyword>
<comment type="caution">
    <text evidence="10">The sequence shown here is derived from an EMBL/GenBank/DDBJ whole genome shotgun (WGS) entry which is preliminary data.</text>
</comment>
<evidence type="ECO:0000256" key="7">
    <source>
        <dbReference type="ARBA" id="ARBA00023033"/>
    </source>
</evidence>
<dbReference type="GO" id="GO:0009636">
    <property type="term" value="P:response to toxic substance"/>
    <property type="evidence" value="ECO:0007669"/>
    <property type="project" value="UniProtKB-KW"/>
</dbReference>
<keyword evidence="5" id="KW-0288">FMN</keyword>
<reference evidence="11" key="1">
    <citation type="submission" date="2016-02" db="EMBL/GenBank/DDBJ databases">
        <authorList>
            <person name="Wen L."/>
            <person name="He K."/>
            <person name="Yang H."/>
        </authorList>
    </citation>
    <scope>NUCLEOTIDE SEQUENCE [LARGE SCALE GENOMIC DNA]</scope>
    <source>
        <strain evidence="11">JCM 15929</strain>
    </source>
</reference>
<dbReference type="STRING" id="239498.AXK60_23595"/>
<comment type="cofactor">
    <cofactor evidence="1">
        <name>FMN</name>
        <dbReference type="ChEBI" id="CHEBI:58210"/>
    </cofactor>
</comment>
<name>A0A138ATR5_9ACTN</name>
<dbReference type="Gene3D" id="3.20.20.70">
    <property type="entry name" value="Aldolase class I"/>
    <property type="match status" value="1"/>
</dbReference>
<evidence type="ECO:0000313" key="10">
    <source>
        <dbReference type="EMBL" id="KXP13822.1"/>
    </source>
</evidence>
<organism evidence="10 11">
    <name type="scientific">Tsukamurella pseudospumae</name>
    <dbReference type="NCBI Taxonomy" id="239498"/>
    <lineage>
        <taxon>Bacteria</taxon>
        <taxon>Bacillati</taxon>
        <taxon>Actinomycetota</taxon>
        <taxon>Actinomycetes</taxon>
        <taxon>Mycobacteriales</taxon>
        <taxon>Tsukamurellaceae</taxon>
        <taxon>Tsukamurella</taxon>
    </lineage>
</organism>
<dbReference type="InterPro" id="IPR013785">
    <property type="entry name" value="Aldolase_TIM"/>
</dbReference>
<dbReference type="AlphaFoldDB" id="A0A138ATR5"/>
<keyword evidence="3" id="KW-0216">Detoxification</keyword>
<dbReference type="PANTHER" id="PTHR42747">
    <property type="entry name" value="NITRONATE MONOOXYGENASE-RELATED"/>
    <property type="match status" value="1"/>
</dbReference>
<dbReference type="InterPro" id="IPR004136">
    <property type="entry name" value="NMO"/>
</dbReference>
<evidence type="ECO:0000256" key="3">
    <source>
        <dbReference type="ARBA" id="ARBA00022575"/>
    </source>
</evidence>
<dbReference type="CDD" id="cd04730">
    <property type="entry name" value="NPD_like"/>
    <property type="match status" value="1"/>
</dbReference>